<dbReference type="EMBL" id="AZMM01006991">
    <property type="protein sequence ID" value="ETJ39021.1"/>
    <property type="molecule type" value="Genomic_DNA"/>
</dbReference>
<comment type="caution">
    <text evidence="1">The sequence shown here is derived from an EMBL/GenBank/DDBJ whole genome shotgun (WGS) entry which is preliminary data.</text>
</comment>
<name>W1Y9H3_9ZZZZ</name>
<dbReference type="Pfam" id="PF20292">
    <property type="entry name" value="MC7"/>
    <property type="match status" value="1"/>
</dbReference>
<sequence length="80" mass="8842">EAGTGMIRLPNKLYRFNETVLADFVTILKTLGTESVPVLDVQRRLADKLHTEDLIEALTLLLTLGVLDLDANEGLISRAH</sequence>
<feature type="non-terminal residue" evidence="1">
    <location>
        <position position="1"/>
    </location>
</feature>
<evidence type="ECO:0000313" key="1">
    <source>
        <dbReference type="EMBL" id="ETJ39021.1"/>
    </source>
</evidence>
<accession>W1Y9H3</accession>
<reference evidence="1" key="1">
    <citation type="submission" date="2013-12" db="EMBL/GenBank/DDBJ databases">
        <title>A Varibaculum cambriense genome reconstructed from a premature infant gut community with otherwise low bacterial novelty that shifts toward anaerobic metabolism during the third week of life.</title>
        <authorList>
            <person name="Brown C.T."/>
            <person name="Sharon I."/>
            <person name="Thomas B.C."/>
            <person name="Castelle C.J."/>
            <person name="Morowitz M.J."/>
            <person name="Banfield J.F."/>
        </authorList>
    </citation>
    <scope>NUCLEOTIDE SEQUENCE</scope>
</reference>
<dbReference type="InterPro" id="IPR046900">
    <property type="entry name" value="ABC-3C_MC7"/>
</dbReference>
<dbReference type="AlphaFoldDB" id="W1Y9H3"/>
<proteinExistence type="predicted"/>
<protein>
    <submittedName>
        <fullName evidence="1">Uncharacterized protein</fullName>
    </submittedName>
</protein>
<gene>
    <name evidence="1" type="ORF">Q604_UNBC06991G0001</name>
</gene>
<organism evidence="1">
    <name type="scientific">human gut metagenome</name>
    <dbReference type="NCBI Taxonomy" id="408170"/>
    <lineage>
        <taxon>unclassified sequences</taxon>
        <taxon>metagenomes</taxon>
        <taxon>organismal metagenomes</taxon>
    </lineage>
</organism>